<sequence>MFKLSFLLIGAEAFRARWYVLGVLGAALIAGAIFLAFHASSGIVVVAGRVVGFVFIFMGLGNALRLLDHTHLVARALTFARAIALIAIGAVVIHWPGHSERILAALFCVVFLVDGIGRIGIGLLVHLPDWRSRALYGSVELAFAVLFFTGWPLPLERSIPLCVGLIFALRGWMLIRFSLMFRTLENEAAILSLPIFATRGWYANAPVLVDDQETELVENPLTVHVWTPAGSAAVAQHLPVIDRYVAAIDAKGVISTGHASMEMLPSLYISHYPAVELDRSTADFVTALRGTPENDVEGRFQPSYAYEVGEWCAADAHVEFRNFNPRRLRAFWAGYRQDNTYNLTNRNCSVVVAQALDAALEGSLATRSPWLQLVILLANPDVWIGATLRSRAYLSTWTPGLVLDYARTMARIVEKQDVSWSASLSRFLRRLWQDRAGSTGAAA</sequence>
<feature type="transmembrane region" description="Helical" evidence="1">
    <location>
        <begin position="18"/>
        <end position="37"/>
    </location>
</feature>
<keyword evidence="2" id="KW-0378">Hydrolase</keyword>
<feature type="transmembrane region" description="Helical" evidence="1">
    <location>
        <begin position="76"/>
        <end position="96"/>
    </location>
</feature>
<evidence type="ECO:0000256" key="1">
    <source>
        <dbReference type="SAM" id="Phobius"/>
    </source>
</evidence>
<keyword evidence="1" id="KW-0472">Membrane</keyword>
<evidence type="ECO:0000313" key="2">
    <source>
        <dbReference type="EMBL" id="QIB35947.1"/>
    </source>
</evidence>
<dbReference type="EMBL" id="CP048630">
    <property type="protein sequence ID" value="QIB35947.1"/>
    <property type="molecule type" value="Genomic_DNA"/>
</dbReference>
<keyword evidence="1" id="KW-0812">Transmembrane</keyword>
<protein>
    <submittedName>
        <fullName evidence="2">Protease</fullName>
    </submittedName>
</protein>
<keyword evidence="1" id="KW-1133">Transmembrane helix</keyword>
<gene>
    <name evidence="2" type="ORF">G3A50_21210</name>
</gene>
<reference evidence="2 3" key="1">
    <citation type="submission" date="2020-02" db="EMBL/GenBank/DDBJ databases">
        <authorList>
            <person name="Li G."/>
        </authorList>
    </citation>
    <scope>NUCLEOTIDE SEQUENCE [LARGE SCALE GENOMIC DNA]</scope>
    <source>
        <strain evidence="2 3">DSM 102029</strain>
    </source>
</reference>
<dbReference type="GO" id="GO:0008233">
    <property type="term" value="F:peptidase activity"/>
    <property type="evidence" value="ECO:0007669"/>
    <property type="project" value="UniProtKB-KW"/>
</dbReference>
<keyword evidence="2" id="KW-0645">Protease</keyword>
<feature type="transmembrane region" description="Helical" evidence="1">
    <location>
        <begin position="134"/>
        <end position="152"/>
    </location>
</feature>
<proteinExistence type="predicted"/>
<name>A0A6P1YR22_9HYPH</name>
<feature type="transmembrane region" description="Helical" evidence="1">
    <location>
        <begin position="102"/>
        <end position="127"/>
    </location>
</feature>
<feature type="transmembrane region" description="Helical" evidence="1">
    <location>
        <begin position="43"/>
        <end position="64"/>
    </location>
</feature>
<organism evidence="2 3">
    <name type="scientific">Ancylobacter pratisalsi</name>
    <dbReference type="NCBI Taxonomy" id="1745854"/>
    <lineage>
        <taxon>Bacteria</taxon>
        <taxon>Pseudomonadati</taxon>
        <taxon>Pseudomonadota</taxon>
        <taxon>Alphaproteobacteria</taxon>
        <taxon>Hyphomicrobiales</taxon>
        <taxon>Xanthobacteraceae</taxon>
        <taxon>Ancylobacter</taxon>
    </lineage>
</organism>
<evidence type="ECO:0000313" key="3">
    <source>
        <dbReference type="Proteomes" id="UP000464751"/>
    </source>
</evidence>
<accession>A0A6P1YR22</accession>
<dbReference type="AlphaFoldDB" id="A0A6P1YR22"/>
<dbReference type="GO" id="GO:0006508">
    <property type="term" value="P:proteolysis"/>
    <property type="evidence" value="ECO:0007669"/>
    <property type="project" value="UniProtKB-KW"/>
</dbReference>
<dbReference type="Proteomes" id="UP000464751">
    <property type="component" value="Chromosome"/>
</dbReference>
<keyword evidence="3" id="KW-1185">Reference proteome</keyword>
<dbReference type="KEGG" id="apra:G3A50_21210"/>